<dbReference type="Pfam" id="PF14244">
    <property type="entry name" value="Retrotran_gag_3"/>
    <property type="match status" value="1"/>
</dbReference>
<protein>
    <submittedName>
        <fullName evidence="3">Retrotransposon Copia-like N-terminal</fullName>
    </submittedName>
</protein>
<gene>
    <name evidence="3" type="ORF">ISN44_As11g020590</name>
</gene>
<dbReference type="InterPro" id="IPR029472">
    <property type="entry name" value="Copia-like_N"/>
</dbReference>
<dbReference type="InterPro" id="IPR057670">
    <property type="entry name" value="SH3_retrovirus"/>
</dbReference>
<dbReference type="InterPro" id="IPR013103">
    <property type="entry name" value="RVT_2"/>
</dbReference>
<evidence type="ECO:0000256" key="1">
    <source>
        <dbReference type="SAM" id="MobiDB-lite"/>
    </source>
</evidence>
<dbReference type="Pfam" id="PF00665">
    <property type="entry name" value="rve"/>
    <property type="match status" value="1"/>
</dbReference>
<feature type="compositionally biased region" description="Polar residues" evidence="1">
    <location>
        <begin position="327"/>
        <end position="341"/>
    </location>
</feature>
<evidence type="ECO:0000313" key="3">
    <source>
        <dbReference type="EMBL" id="KAG7555983.1"/>
    </source>
</evidence>
<dbReference type="Pfam" id="PF07727">
    <property type="entry name" value="RVT_2"/>
    <property type="match status" value="1"/>
</dbReference>
<dbReference type="Pfam" id="PF13976">
    <property type="entry name" value="gag_pre-integrs"/>
    <property type="match status" value="1"/>
</dbReference>
<reference evidence="3 4" key="1">
    <citation type="submission" date="2020-12" db="EMBL/GenBank/DDBJ databases">
        <title>Concerted genomic and epigenomic changes stabilize Arabidopsis allopolyploids.</title>
        <authorList>
            <person name="Chen Z."/>
        </authorList>
    </citation>
    <scope>NUCLEOTIDE SEQUENCE [LARGE SCALE GENOMIC DNA]</scope>
    <source>
        <strain evidence="3">As9502</strain>
        <tissue evidence="3">Leaf</tissue>
    </source>
</reference>
<dbReference type="InterPro" id="IPR054722">
    <property type="entry name" value="PolX-like_BBD"/>
</dbReference>
<feature type="region of interest" description="Disordered" evidence="1">
    <location>
        <begin position="300"/>
        <end position="341"/>
    </location>
</feature>
<dbReference type="CDD" id="cd09272">
    <property type="entry name" value="RNase_HI_RT_Ty1"/>
    <property type="match status" value="1"/>
</dbReference>
<organism evidence="3 4">
    <name type="scientific">Arabidopsis suecica</name>
    <name type="common">Swedish thale-cress</name>
    <name type="synonym">Cardaminopsis suecica</name>
    <dbReference type="NCBI Taxonomy" id="45249"/>
    <lineage>
        <taxon>Eukaryota</taxon>
        <taxon>Viridiplantae</taxon>
        <taxon>Streptophyta</taxon>
        <taxon>Embryophyta</taxon>
        <taxon>Tracheophyta</taxon>
        <taxon>Spermatophyta</taxon>
        <taxon>Magnoliopsida</taxon>
        <taxon>eudicotyledons</taxon>
        <taxon>Gunneridae</taxon>
        <taxon>Pentapetalae</taxon>
        <taxon>rosids</taxon>
        <taxon>malvids</taxon>
        <taxon>Brassicales</taxon>
        <taxon>Brassicaceae</taxon>
        <taxon>Camelineae</taxon>
        <taxon>Arabidopsis</taxon>
    </lineage>
</organism>
<name>A0A8T1ZCL0_ARASU</name>
<dbReference type="PANTHER" id="PTHR11439">
    <property type="entry name" value="GAG-POL-RELATED RETROTRANSPOSON"/>
    <property type="match status" value="1"/>
</dbReference>
<dbReference type="PROSITE" id="PS50994">
    <property type="entry name" value="INTEGRASE"/>
    <property type="match status" value="1"/>
</dbReference>
<accession>A0A8T1ZCL0</accession>
<feature type="domain" description="Integrase catalytic" evidence="2">
    <location>
        <begin position="562"/>
        <end position="728"/>
    </location>
</feature>
<proteinExistence type="predicted"/>
<evidence type="ECO:0000259" key="2">
    <source>
        <dbReference type="PROSITE" id="PS50994"/>
    </source>
</evidence>
<comment type="caution">
    <text evidence="3">The sequence shown here is derived from an EMBL/GenBank/DDBJ whole genome shotgun (WGS) entry which is preliminary data.</text>
</comment>
<dbReference type="PANTHER" id="PTHR11439:SF462">
    <property type="match status" value="1"/>
</dbReference>
<dbReference type="Pfam" id="PF25597">
    <property type="entry name" value="SH3_retrovirus"/>
    <property type="match status" value="1"/>
</dbReference>
<dbReference type="InterPro" id="IPR025724">
    <property type="entry name" value="GAG-pre-integrase_dom"/>
</dbReference>
<dbReference type="OrthoDB" id="414104at2759"/>
<keyword evidence="4" id="KW-1185">Reference proteome</keyword>
<dbReference type="GO" id="GO:0015074">
    <property type="term" value="P:DNA integration"/>
    <property type="evidence" value="ECO:0007669"/>
    <property type="project" value="InterPro"/>
</dbReference>
<evidence type="ECO:0000313" key="4">
    <source>
        <dbReference type="Proteomes" id="UP000694251"/>
    </source>
</evidence>
<dbReference type="Proteomes" id="UP000694251">
    <property type="component" value="Chromosome 11"/>
</dbReference>
<dbReference type="EMBL" id="JAEFBJ010000011">
    <property type="protein sequence ID" value="KAG7555983.1"/>
    <property type="molecule type" value="Genomic_DNA"/>
</dbReference>
<dbReference type="Pfam" id="PF22936">
    <property type="entry name" value="Pol_BBD"/>
    <property type="match status" value="1"/>
</dbReference>
<dbReference type="InterPro" id="IPR001584">
    <property type="entry name" value="Integrase_cat-core"/>
</dbReference>
<sequence>MTKPVDTSSSSTSEKDAISASPYYLHPSDHPHHVLTPMLLNGENYERWAKLTRNNLQAKRKLGFIDGTLTKPSSDSPDHPRWLQTNSMLVGWLYASLDPHVQKSISVVDNARVMWESLRTRYSVGNASRVHQLKSDIVACRQDGQTAADYFGKLKVMWDDLDDYEPLLTCCCDKSSCPHMIRQIKRRDHERIHQFLMGLDAAKFGTTRTNILGRLSRDDSINLDSIYSDIIAEERHLTVARSKEERVDAVGFAVQTGVNAIASVTRVNNLGPCTHCGRSNHNADTCFKLHGVPEWYTEKYGDSPSGRGRGRNGAFRGRGRGRGFSYRANNAQTSTSASTVSDFPDIPGVSKEAWTAIKSLLKTDSTASSEKLSGKTNCVDFLIDSGASHHMTGFLDLLTEIYEIPHSIVVLPNAKHTIATKKGTLVLGPKMKLTQVLFVPDLSCTLISVARLLRELHCFAIFTDQVCVIQDRTSKILIGIGEEKNGVYHLQGAGAVVASANMVKKKTNKALWHMRLGHPSTKVLSSVLTSLEDFDSCSSDLKTICDVCVRAKQTRAVFSESSNKAEECFSLIHCDVWGPYNLASSCGAHYFLTIVDDHSRAVWTHLMLAKSEVASLLQKFIAMASRQFNKQVKTVRSDNGTEFMCLKSYFAERGIVHQTSCVYTPQQNGRVERKHRHILNVARSLLFQAELPTSFWGESVLTAAYLINRTPTPILDGKTPYEILYSKPPTYAELRVFGSLCFAKKHSARSDKFQERGRKGIFVGYPHGQKGWRIYDLESNEFFVSRDVVFQEDCFPFVAKKNIITESPSPNALPSPFLAYDDDTEQSDVVPPATSLPTPITVHDSPPSSPINTVTPVVAPPVPLRRGLRNRQESVRLKDYETYAVQCDPISVSLIPDPLSENVGTCVYPMANFVSCERFSESHKHFLAAISMFDPPRTYNQAVQEKEWRNAVSFEVDALEDQGTWDITKLPPGVKAIGSKWVFRIKYNSDGTIERYKARLVALGNHQKEGVDFTETFAPVVKMQTVRLLLDVAAAKNWELHQMDVHNAFLHGDLKEDIYMKPPPGFKTTDPSLVCKLKKSIYGLKQAPRCWFEKLSTSLIKFGFIQSKKDYSLFTSIRGSTVLHVIVYVDDLVICGNDASVIAKFKVYLSQYFKMKDLGHLKYFLGIEVARSPEGIFLSQRKYCLDVIEECGLSGSRPAETPLEQNHKLASSTSSLFPEPDKYRRLVGRLVYLTHTKPEISYAVNMLAQFMQKPLSDHWDAALRLVRYLKGCPGQGILLSSASDLQLTGYSDSDHAGCPLTRRSLTGYLVKLGNSPVSWKTKKQDKVSRSSAEAEYRAMAMTCQELMWVKEVLLSLGVSHDQPMHLVCDSQSALHIASNPVFHERTKHIETDCHFIRDEYTAGNLAFSHVSTTVQPADIFTKALGSQQFRFLRDKLGVTWQHAIGEKKCVLAEAEKKKKNLSFSFLLLSSLTKTSPSAMASEDHDEVMLLTVHSGGW</sequence>